<dbReference type="AlphaFoldDB" id="A0A3N1DAI6"/>
<gene>
    <name evidence="1" type="ORF">EDD29_8274</name>
</gene>
<keyword evidence="2" id="KW-1185">Reference proteome</keyword>
<dbReference type="EMBL" id="RJKE01000001">
    <property type="protein sequence ID" value="ROO90543.1"/>
    <property type="molecule type" value="Genomic_DNA"/>
</dbReference>
<name>A0A3N1DAI6_9ACTN</name>
<comment type="caution">
    <text evidence="1">The sequence shown here is derived from an EMBL/GenBank/DDBJ whole genome shotgun (WGS) entry which is preliminary data.</text>
</comment>
<dbReference type="OrthoDB" id="4553959at2"/>
<proteinExistence type="predicted"/>
<reference evidence="1 2" key="1">
    <citation type="submission" date="2018-11" db="EMBL/GenBank/DDBJ databases">
        <title>Sequencing the genomes of 1000 actinobacteria strains.</title>
        <authorList>
            <person name="Klenk H.-P."/>
        </authorList>
    </citation>
    <scope>NUCLEOTIDE SEQUENCE [LARGE SCALE GENOMIC DNA]</scope>
    <source>
        <strain evidence="1 2">DSM 44254</strain>
    </source>
</reference>
<dbReference type="RefSeq" id="WP_148086259.1">
    <property type="nucleotide sequence ID" value="NZ_RJKE01000001.1"/>
</dbReference>
<accession>A0A3N1DAI6</accession>
<protein>
    <recommendedName>
        <fullName evidence="3">Guanylate cyclase domain-containing protein</fullName>
    </recommendedName>
</protein>
<evidence type="ECO:0000313" key="2">
    <source>
        <dbReference type="Proteomes" id="UP000272400"/>
    </source>
</evidence>
<evidence type="ECO:0008006" key="3">
    <source>
        <dbReference type="Google" id="ProtNLM"/>
    </source>
</evidence>
<evidence type="ECO:0000313" key="1">
    <source>
        <dbReference type="EMBL" id="ROO90543.1"/>
    </source>
</evidence>
<sequence length="259" mass="26823">MDPALAARRICVAVDVENYSGRGDLAQEEVQRGLAALLRGAHAAAAPAVALARQPSGDGEVALVDPPADEARFLADFVHSLWTGLGAEGEAVPFRLRVSVHCGIAWLGDNGFVGRAVVKTCRMLDSAVLRAALRDDPGTRLALMVSDSFYDDVVRRDPPGLAAARFTAARVGGPFDADAWIWTGGRPIAADGELVPRTTPPAPRPAAPDEIKIPQPAPAAPLAAMSVTVHPDARVGTLIQAAEIIGGVHLSAAPPPGAP</sequence>
<dbReference type="Proteomes" id="UP000272400">
    <property type="component" value="Unassembled WGS sequence"/>
</dbReference>
<organism evidence="1 2">
    <name type="scientific">Actinocorallia herbida</name>
    <dbReference type="NCBI Taxonomy" id="58109"/>
    <lineage>
        <taxon>Bacteria</taxon>
        <taxon>Bacillati</taxon>
        <taxon>Actinomycetota</taxon>
        <taxon>Actinomycetes</taxon>
        <taxon>Streptosporangiales</taxon>
        <taxon>Thermomonosporaceae</taxon>
        <taxon>Actinocorallia</taxon>
    </lineage>
</organism>